<dbReference type="EMBL" id="CP019471">
    <property type="protein sequence ID" value="UQC73706.1"/>
    <property type="molecule type" value="Genomic_DNA"/>
</dbReference>
<feature type="domain" description="Piwi" evidence="2">
    <location>
        <begin position="785"/>
        <end position="1099"/>
    </location>
</feature>
<evidence type="ECO:0000256" key="1">
    <source>
        <dbReference type="SAM" id="MobiDB-lite"/>
    </source>
</evidence>
<evidence type="ECO:0000313" key="4">
    <source>
        <dbReference type="Proteomes" id="UP000830671"/>
    </source>
</evidence>
<dbReference type="SMART" id="SM00950">
    <property type="entry name" value="Piwi"/>
    <property type="match status" value="1"/>
</dbReference>
<organism evidence="3 4">
    <name type="scientific">Colletotrichum lupini</name>
    <dbReference type="NCBI Taxonomy" id="145971"/>
    <lineage>
        <taxon>Eukaryota</taxon>
        <taxon>Fungi</taxon>
        <taxon>Dikarya</taxon>
        <taxon>Ascomycota</taxon>
        <taxon>Pezizomycotina</taxon>
        <taxon>Sordariomycetes</taxon>
        <taxon>Hypocreomycetidae</taxon>
        <taxon>Glomerellales</taxon>
        <taxon>Glomerellaceae</taxon>
        <taxon>Colletotrichum</taxon>
        <taxon>Colletotrichum acutatum species complex</taxon>
    </lineage>
</organism>
<accession>A0A9Q8SB85</accession>
<dbReference type="InterPro" id="IPR045246">
    <property type="entry name" value="Piwi_ago-like"/>
</dbReference>
<dbReference type="Gene3D" id="3.40.50.2300">
    <property type="match status" value="1"/>
</dbReference>
<gene>
    <name evidence="3" type="ORF">CLUP02_00352</name>
</gene>
<dbReference type="Gene3D" id="2.170.260.10">
    <property type="entry name" value="paz domain"/>
    <property type="match status" value="1"/>
</dbReference>
<keyword evidence="4" id="KW-1185">Reference proteome</keyword>
<dbReference type="SUPFAM" id="SSF53098">
    <property type="entry name" value="Ribonuclease H-like"/>
    <property type="match status" value="1"/>
</dbReference>
<dbReference type="Pfam" id="PF02171">
    <property type="entry name" value="Piwi"/>
    <property type="match status" value="1"/>
</dbReference>
<dbReference type="PANTHER" id="PTHR22891">
    <property type="entry name" value="EUKARYOTIC TRANSLATION INITIATION FACTOR 2C"/>
    <property type="match status" value="1"/>
</dbReference>
<reference evidence="3" key="1">
    <citation type="journal article" date="2021" name="Mol. Plant Microbe Interact.">
        <title>Complete Genome Sequence of the Plant-Pathogenic Fungus Colletotrichum lupini.</title>
        <authorList>
            <person name="Baroncelli R."/>
            <person name="Pensec F."/>
            <person name="Da Lio D."/>
            <person name="Boufleur T."/>
            <person name="Vicente I."/>
            <person name="Sarrocco S."/>
            <person name="Picot A."/>
            <person name="Baraldi E."/>
            <person name="Sukno S."/>
            <person name="Thon M."/>
            <person name="Le Floch G."/>
        </authorList>
    </citation>
    <scope>NUCLEOTIDE SEQUENCE</scope>
    <source>
        <strain evidence="3">IMI 504893</strain>
    </source>
</reference>
<dbReference type="GeneID" id="73334412"/>
<dbReference type="SUPFAM" id="SSF101690">
    <property type="entry name" value="PAZ domain"/>
    <property type="match status" value="1"/>
</dbReference>
<dbReference type="SMART" id="SM01163">
    <property type="entry name" value="DUF1785"/>
    <property type="match status" value="1"/>
</dbReference>
<dbReference type="InterPro" id="IPR036397">
    <property type="entry name" value="RNaseH_sf"/>
</dbReference>
<dbReference type="KEGG" id="clup:CLUP02_00352"/>
<feature type="compositionally biased region" description="Gly residues" evidence="1">
    <location>
        <begin position="265"/>
        <end position="278"/>
    </location>
</feature>
<dbReference type="Pfam" id="PF08699">
    <property type="entry name" value="ArgoL1"/>
    <property type="match status" value="1"/>
</dbReference>
<dbReference type="GO" id="GO:0003676">
    <property type="term" value="F:nucleic acid binding"/>
    <property type="evidence" value="ECO:0007669"/>
    <property type="project" value="InterPro"/>
</dbReference>
<sequence length="1135" mass="124925">MVAPLTQASALLNTPSLIQWLTLDVVARAVAVVAGEEIVGVVVEIVEAVVEEGAEAVTSNPEEAAMAAASEVTEAADVAALEETAAAVVAVLEVIVVAVVVASEVTGEDEAALTAADEVVVDEVVTAASETHSRMSLNSSGRFKITAIAKARLTLSSQNKSIPQPDRGTIELENRIIKAHQSQDAQLFKKMSSMTLTEVNSAALMPRRPAYGTKGKKVILWANYFHLTVNPDAVWRYNLEVRKGETKEKESTPKGKGKGKEKAQPGGGGSSSGGGGSDGPPSSIPARKLKIILQAALEELKNLEPNAILATEFKSQLISLKKLKLAVNPIKVILRQENSDRSESYLVKIVGETAAPLKEMKEYLQTMIDKSDPDEANFPRFAASVDALGVILGYTARKNDQVTAIGKGRFFPWGQGSTSHQLGQQDPLTAIRGYFQSVKLGTGSMLLNVNVTHGVFKMPVSIRDLCLWSQVDVFQRSPADATRNITRLRALSKFLARTRVEIKFKDAKGQEITRKKTVLGLAYRGDLSSNDARIADPWHYGGPRQVFFRMEPADGQRTVMNNRPPGMYTVEQYWTWKYGTAPDLTLPLVNLGTREKPTFFPAEQCTIIAGQAVRAKLNGQETTEMLNFACRSPFSNAISLTFDSCKALGLDSEVVKDFGLKVDKNLLTVHGRELIAPNLSYANKSITASKGSWNMINAKFAKAGPNISSWTWVRIKDRYSRSSKSEVERVVGAFAQELRTNGMSLSAPIELPDHEVADSAGAIADRFKKLDEYFKFKKHNAKGLFLLIVLPRQDTGLYSTVKKLADTVYGFHSVCVVEKTFMKDNKQTYANVGLKWNLKNGGVNHIVKDPIDIVNQGKTMIVGYDVTHPTNMPNDKNSAPSLVGLVASVDKDMGQWPGVAWEQDSRQEMLGNELVTHFKRRLELWRAHNKGNLPEYIVIYRDGVSEGQFTQVLDIELPMIRQACTAMYGNRRPKISIIVSVKRHQTRFYPTSEADMDPKSRNIKNGTVVDRGITQARYWDFFLTAHTALKGTARPAHYTVLLDEIFRDKYGVGDRAADNLEKLTHDLCYSFGRATKAVSICPPAYYADIVCERARVHRPEHFDASEASETGSTIGGPSTLSVSVHENLKDTMYYI</sequence>
<dbReference type="InterPro" id="IPR014811">
    <property type="entry name" value="ArgoL1"/>
</dbReference>
<name>A0A9Q8SB85_9PEZI</name>
<protein>
    <submittedName>
        <fullName evidence="3">Piwi domain-containing protein</fullName>
    </submittedName>
</protein>
<evidence type="ECO:0000313" key="3">
    <source>
        <dbReference type="EMBL" id="UQC73706.1"/>
    </source>
</evidence>
<dbReference type="InterPro" id="IPR036085">
    <property type="entry name" value="PAZ_dom_sf"/>
</dbReference>
<proteinExistence type="predicted"/>
<feature type="compositionally biased region" description="Basic and acidic residues" evidence="1">
    <location>
        <begin position="244"/>
        <end position="263"/>
    </location>
</feature>
<dbReference type="PROSITE" id="PS50822">
    <property type="entry name" value="PIWI"/>
    <property type="match status" value="1"/>
</dbReference>
<dbReference type="InterPro" id="IPR012337">
    <property type="entry name" value="RNaseH-like_sf"/>
</dbReference>
<dbReference type="Gene3D" id="3.30.420.10">
    <property type="entry name" value="Ribonuclease H-like superfamily/Ribonuclease H"/>
    <property type="match status" value="1"/>
</dbReference>
<dbReference type="AlphaFoldDB" id="A0A9Q8SB85"/>
<dbReference type="Proteomes" id="UP000830671">
    <property type="component" value="Chromosome 1"/>
</dbReference>
<dbReference type="InterPro" id="IPR003165">
    <property type="entry name" value="Piwi"/>
</dbReference>
<feature type="region of interest" description="Disordered" evidence="1">
    <location>
        <begin position="244"/>
        <end position="283"/>
    </location>
</feature>
<dbReference type="CDD" id="cd04657">
    <property type="entry name" value="Piwi_ago-like"/>
    <property type="match status" value="1"/>
</dbReference>
<dbReference type="RefSeq" id="XP_049135359.1">
    <property type="nucleotide sequence ID" value="XM_049279402.1"/>
</dbReference>
<evidence type="ECO:0000259" key="2">
    <source>
        <dbReference type="PROSITE" id="PS50822"/>
    </source>
</evidence>